<gene>
    <name evidence="5" type="ORF">GT019_03835</name>
</gene>
<keyword evidence="6" id="KW-1185">Reference proteome</keyword>
<evidence type="ECO:0000313" key="6">
    <source>
        <dbReference type="Proteomes" id="UP000665561"/>
    </source>
</evidence>
<dbReference type="NCBIfam" id="NF006053">
    <property type="entry name" value="PRK08201.1"/>
    <property type="match status" value="1"/>
</dbReference>
<keyword evidence="3" id="KW-0378">Hydrolase</keyword>
<name>A0ABW9XK50_9BACL</name>
<evidence type="ECO:0000256" key="3">
    <source>
        <dbReference type="ARBA" id="ARBA00022801"/>
    </source>
</evidence>
<dbReference type="PANTHER" id="PTHR43270:SF12">
    <property type="entry name" value="SUCCINYL-DIAMINOPIMELATE DESUCCINYLASE"/>
    <property type="match status" value="1"/>
</dbReference>
<feature type="domain" description="Peptidase M20 dimerisation" evidence="4">
    <location>
        <begin position="193"/>
        <end position="351"/>
    </location>
</feature>
<dbReference type="InterPro" id="IPR051458">
    <property type="entry name" value="Cyt/Met_Dipeptidase"/>
</dbReference>
<dbReference type="InterPro" id="IPR011650">
    <property type="entry name" value="Peptidase_M20_dimer"/>
</dbReference>
<protein>
    <submittedName>
        <fullName evidence="5">Dipeptidase</fullName>
    </submittedName>
</protein>
<dbReference type="SUPFAM" id="SSF53187">
    <property type="entry name" value="Zn-dependent exopeptidases"/>
    <property type="match status" value="1"/>
</dbReference>
<dbReference type="Gene3D" id="3.40.630.10">
    <property type="entry name" value="Zn peptidases"/>
    <property type="match status" value="1"/>
</dbReference>
<dbReference type="PANTHER" id="PTHR43270">
    <property type="entry name" value="BETA-ALA-HIS DIPEPTIDASE"/>
    <property type="match status" value="1"/>
</dbReference>
<evidence type="ECO:0000256" key="2">
    <source>
        <dbReference type="ARBA" id="ARBA00022723"/>
    </source>
</evidence>
<dbReference type="NCBIfam" id="NF005914">
    <property type="entry name" value="PRK07907.1"/>
    <property type="match status" value="1"/>
</dbReference>
<reference evidence="5 6" key="1">
    <citation type="submission" date="2020-01" db="EMBL/GenBank/DDBJ databases">
        <title>Paenibacillus soybeanensis sp. nov. isolated from the nodules of soybean (Glycine max(L.) Merr).</title>
        <authorList>
            <person name="Wang H."/>
        </authorList>
    </citation>
    <scope>NUCLEOTIDE SEQUENCE [LARGE SCALE GENOMIC DNA]</scope>
    <source>
        <strain evidence="5 6">T1</strain>
    </source>
</reference>
<dbReference type="CDD" id="cd05680">
    <property type="entry name" value="M20_dipept_like"/>
    <property type="match status" value="1"/>
</dbReference>
<comment type="caution">
    <text evidence="5">The sequence shown here is derived from an EMBL/GenBank/DDBJ whole genome shotgun (WGS) entry which is preliminary data.</text>
</comment>
<proteinExistence type="predicted"/>
<sequence>MNYEHYFGANREKHLAELKEVLAIPSVSCLSEHSPDMVRAAEWLANKMTEAGLEHVRLHRTNGHPIVTADYLHAPGKPTVLVYGHYDVQPADPLDLWITPPFEPDIRDGKLYARGATDDKGQLFLHIKAIEAILKQEGELPVNIKLCIEGEEEITSPSLLHFLETNQELLAADVVVVSDTPFLDRGKPSITTGLRGICSLEATVNTANTDLHSGLYGGGVPNALHALVSLLATLHDERGKVAVEGFYAGVPDISPLMKSEFAKLNHDEEQLRKNLGLDALYGEEGFSFAERIGARPTLELNGVYGGFQGEGMKTVIPREAHAKITCRLVGDQDPQDILDKITRHLQRHMRPGAKLSVQSGVKIRAYDIDPSDRMLRLAADAYEEVYGTRALFTKDGGGIPIVEAFARLLGAPVVLMGFGLPDEKLHAPNEHFNLENFDKGLLTIVSFLKKL</sequence>
<keyword evidence="2" id="KW-0479">Metal-binding</keyword>
<keyword evidence="1" id="KW-0645">Protease</keyword>
<evidence type="ECO:0000256" key="1">
    <source>
        <dbReference type="ARBA" id="ARBA00022670"/>
    </source>
</evidence>
<dbReference type="Gene3D" id="3.30.70.360">
    <property type="match status" value="1"/>
</dbReference>
<dbReference type="Pfam" id="PF01546">
    <property type="entry name" value="Peptidase_M20"/>
    <property type="match status" value="1"/>
</dbReference>
<evidence type="ECO:0000259" key="4">
    <source>
        <dbReference type="Pfam" id="PF07687"/>
    </source>
</evidence>
<organism evidence="5 6">
    <name type="scientific">Paenibacillus glycinis</name>
    <dbReference type="NCBI Taxonomy" id="2697035"/>
    <lineage>
        <taxon>Bacteria</taxon>
        <taxon>Bacillati</taxon>
        <taxon>Bacillota</taxon>
        <taxon>Bacilli</taxon>
        <taxon>Bacillales</taxon>
        <taxon>Paenibacillaceae</taxon>
        <taxon>Paenibacillus</taxon>
    </lineage>
</organism>
<dbReference type="NCBIfam" id="NF006579">
    <property type="entry name" value="PRK09104.1"/>
    <property type="match status" value="1"/>
</dbReference>
<dbReference type="Pfam" id="PF07687">
    <property type="entry name" value="M20_dimer"/>
    <property type="match status" value="1"/>
</dbReference>
<dbReference type="RefSeq" id="WP_161741342.1">
    <property type="nucleotide sequence ID" value="NZ_JAAAMV010000001.1"/>
</dbReference>
<dbReference type="EMBL" id="JAAAMV010000001">
    <property type="protein sequence ID" value="NBD22999.1"/>
    <property type="molecule type" value="Genomic_DNA"/>
</dbReference>
<evidence type="ECO:0000313" key="5">
    <source>
        <dbReference type="EMBL" id="NBD22999.1"/>
    </source>
</evidence>
<dbReference type="Proteomes" id="UP000665561">
    <property type="component" value="Unassembled WGS sequence"/>
</dbReference>
<accession>A0ABW9XK50</accession>
<dbReference type="InterPro" id="IPR002933">
    <property type="entry name" value="Peptidase_M20"/>
</dbReference>